<protein>
    <submittedName>
        <fullName evidence="1">Uncharacterized protein</fullName>
    </submittedName>
</protein>
<organism evidence="1 2">
    <name type="scientific">Coprinellus micaceus</name>
    <name type="common">Glistening ink-cap mushroom</name>
    <name type="synonym">Coprinus micaceus</name>
    <dbReference type="NCBI Taxonomy" id="71717"/>
    <lineage>
        <taxon>Eukaryota</taxon>
        <taxon>Fungi</taxon>
        <taxon>Dikarya</taxon>
        <taxon>Basidiomycota</taxon>
        <taxon>Agaricomycotina</taxon>
        <taxon>Agaricomycetes</taxon>
        <taxon>Agaricomycetidae</taxon>
        <taxon>Agaricales</taxon>
        <taxon>Agaricineae</taxon>
        <taxon>Psathyrellaceae</taxon>
        <taxon>Coprinellus</taxon>
    </lineage>
</organism>
<proteinExistence type="predicted"/>
<dbReference type="AlphaFoldDB" id="A0A4Y7TRE0"/>
<dbReference type="Proteomes" id="UP000298030">
    <property type="component" value="Unassembled WGS sequence"/>
</dbReference>
<reference evidence="1 2" key="1">
    <citation type="journal article" date="2019" name="Nat. Ecol. Evol.">
        <title>Megaphylogeny resolves global patterns of mushroom evolution.</title>
        <authorList>
            <person name="Varga T."/>
            <person name="Krizsan K."/>
            <person name="Foldi C."/>
            <person name="Dima B."/>
            <person name="Sanchez-Garcia M."/>
            <person name="Sanchez-Ramirez S."/>
            <person name="Szollosi G.J."/>
            <person name="Szarkandi J.G."/>
            <person name="Papp V."/>
            <person name="Albert L."/>
            <person name="Andreopoulos W."/>
            <person name="Angelini C."/>
            <person name="Antonin V."/>
            <person name="Barry K.W."/>
            <person name="Bougher N.L."/>
            <person name="Buchanan P."/>
            <person name="Buyck B."/>
            <person name="Bense V."/>
            <person name="Catcheside P."/>
            <person name="Chovatia M."/>
            <person name="Cooper J."/>
            <person name="Damon W."/>
            <person name="Desjardin D."/>
            <person name="Finy P."/>
            <person name="Geml J."/>
            <person name="Haridas S."/>
            <person name="Hughes K."/>
            <person name="Justo A."/>
            <person name="Karasinski D."/>
            <person name="Kautmanova I."/>
            <person name="Kiss B."/>
            <person name="Kocsube S."/>
            <person name="Kotiranta H."/>
            <person name="LaButti K.M."/>
            <person name="Lechner B.E."/>
            <person name="Liimatainen K."/>
            <person name="Lipzen A."/>
            <person name="Lukacs Z."/>
            <person name="Mihaltcheva S."/>
            <person name="Morgado L.N."/>
            <person name="Niskanen T."/>
            <person name="Noordeloos M.E."/>
            <person name="Ohm R.A."/>
            <person name="Ortiz-Santana B."/>
            <person name="Ovrebo C."/>
            <person name="Racz N."/>
            <person name="Riley R."/>
            <person name="Savchenko A."/>
            <person name="Shiryaev A."/>
            <person name="Soop K."/>
            <person name="Spirin V."/>
            <person name="Szebenyi C."/>
            <person name="Tomsovsky M."/>
            <person name="Tulloss R.E."/>
            <person name="Uehling J."/>
            <person name="Grigoriev I.V."/>
            <person name="Vagvolgyi C."/>
            <person name="Papp T."/>
            <person name="Martin F.M."/>
            <person name="Miettinen O."/>
            <person name="Hibbett D.S."/>
            <person name="Nagy L.G."/>
        </authorList>
    </citation>
    <scope>NUCLEOTIDE SEQUENCE [LARGE SCALE GENOMIC DNA]</scope>
    <source>
        <strain evidence="1 2">FP101781</strain>
    </source>
</reference>
<evidence type="ECO:0000313" key="1">
    <source>
        <dbReference type="EMBL" id="TEB36750.1"/>
    </source>
</evidence>
<evidence type="ECO:0000313" key="2">
    <source>
        <dbReference type="Proteomes" id="UP000298030"/>
    </source>
</evidence>
<accession>A0A4Y7TRE0</accession>
<name>A0A4Y7TRE0_COPMI</name>
<keyword evidence="2" id="KW-1185">Reference proteome</keyword>
<sequence length="62" mass="6972">MGLSIYPTQCSIDPSSTKIISINARHYTLPPHSWRLLACSVWAIRIIPLSSPIWLRTPSHTS</sequence>
<dbReference type="EMBL" id="QPFP01000005">
    <property type="protein sequence ID" value="TEB36750.1"/>
    <property type="molecule type" value="Genomic_DNA"/>
</dbReference>
<comment type="caution">
    <text evidence="1">The sequence shown here is derived from an EMBL/GenBank/DDBJ whole genome shotgun (WGS) entry which is preliminary data.</text>
</comment>
<gene>
    <name evidence="1" type="ORF">FA13DRAFT_1727107</name>
</gene>